<evidence type="ECO:0000256" key="1">
    <source>
        <dbReference type="SAM" id="MobiDB-lite"/>
    </source>
</evidence>
<feature type="compositionally biased region" description="Low complexity" evidence="1">
    <location>
        <begin position="25"/>
        <end position="35"/>
    </location>
</feature>
<dbReference type="Proteomes" id="UP000562254">
    <property type="component" value="Unassembled WGS sequence"/>
</dbReference>
<dbReference type="EMBL" id="JACIJE010000001">
    <property type="protein sequence ID" value="MBB5688146.1"/>
    <property type="molecule type" value="Genomic_DNA"/>
</dbReference>
<dbReference type="RefSeq" id="WP_184480509.1">
    <property type="nucleotide sequence ID" value="NZ_JAAEDJ010000026.1"/>
</dbReference>
<feature type="signal peptide" evidence="2">
    <location>
        <begin position="1"/>
        <end position="23"/>
    </location>
</feature>
<gene>
    <name evidence="3" type="ORF">FHS88_000256</name>
</gene>
<evidence type="ECO:0000313" key="3">
    <source>
        <dbReference type="EMBL" id="MBB5688146.1"/>
    </source>
</evidence>
<feature type="region of interest" description="Disordered" evidence="1">
    <location>
        <begin position="19"/>
        <end position="38"/>
    </location>
</feature>
<organism evidence="3 4">
    <name type="scientific">Neoroseomonas alkaliterrae</name>
    <dbReference type="NCBI Taxonomy" id="1452450"/>
    <lineage>
        <taxon>Bacteria</taxon>
        <taxon>Pseudomonadati</taxon>
        <taxon>Pseudomonadota</taxon>
        <taxon>Alphaproteobacteria</taxon>
        <taxon>Acetobacterales</taxon>
        <taxon>Acetobacteraceae</taxon>
        <taxon>Neoroseomonas</taxon>
    </lineage>
</organism>
<dbReference type="AlphaFoldDB" id="A0A840XJR1"/>
<evidence type="ECO:0008006" key="5">
    <source>
        <dbReference type="Google" id="ProtNLM"/>
    </source>
</evidence>
<name>A0A840XJR1_9PROT</name>
<accession>A0A840XJR1</accession>
<protein>
    <recommendedName>
        <fullName evidence="5">Secreted protein</fullName>
    </recommendedName>
</protein>
<evidence type="ECO:0000256" key="2">
    <source>
        <dbReference type="SAM" id="SignalP"/>
    </source>
</evidence>
<reference evidence="3 4" key="1">
    <citation type="submission" date="2020-08" db="EMBL/GenBank/DDBJ databases">
        <title>Genomic Encyclopedia of Type Strains, Phase IV (KMG-IV): sequencing the most valuable type-strain genomes for metagenomic binning, comparative biology and taxonomic classification.</title>
        <authorList>
            <person name="Goeker M."/>
        </authorList>
    </citation>
    <scope>NUCLEOTIDE SEQUENCE [LARGE SCALE GENOMIC DNA]</scope>
    <source>
        <strain evidence="3 4">DSM 25895</strain>
    </source>
</reference>
<feature type="chain" id="PRO_5032923943" description="Secreted protein" evidence="2">
    <location>
        <begin position="24"/>
        <end position="92"/>
    </location>
</feature>
<evidence type="ECO:0000313" key="4">
    <source>
        <dbReference type="Proteomes" id="UP000562254"/>
    </source>
</evidence>
<keyword evidence="2" id="KW-0732">Signal</keyword>
<sequence length="92" mass="10860">MSPFPRLVILATAMILAPPPAVAGSQSSDSSSNCSNGRCTRVDRYTVEDRHGRRGWVREQRWREDGWRPPSLRGWEWHEPRSRGWRRWREDD</sequence>
<keyword evidence="4" id="KW-1185">Reference proteome</keyword>
<comment type="caution">
    <text evidence="3">The sequence shown here is derived from an EMBL/GenBank/DDBJ whole genome shotgun (WGS) entry which is preliminary data.</text>
</comment>
<proteinExistence type="predicted"/>